<name>R0KZP7_ANAPL</name>
<organism evidence="2 3">
    <name type="scientific">Anas platyrhynchos</name>
    <name type="common">Mallard</name>
    <name type="synonym">Anas boschas</name>
    <dbReference type="NCBI Taxonomy" id="8839"/>
    <lineage>
        <taxon>Eukaryota</taxon>
        <taxon>Metazoa</taxon>
        <taxon>Chordata</taxon>
        <taxon>Craniata</taxon>
        <taxon>Vertebrata</taxon>
        <taxon>Euteleostomi</taxon>
        <taxon>Archelosauria</taxon>
        <taxon>Archosauria</taxon>
        <taxon>Dinosauria</taxon>
        <taxon>Saurischia</taxon>
        <taxon>Theropoda</taxon>
        <taxon>Coelurosauria</taxon>
        <taxon>Aves</taxon>
        <taxon>Neognathae</taxon>
        <taxon>Galloanserae</taxon>
        <taxon>Anseriformes</taxon>
        <taxon>Anatidae</taxon>
        <taxon>Anatinae</taxon>
        <taxon>Anas</taxon>
    </lineage>
</organism>
<keyword evidence="1" id="KW-0472">Membrane</keyword>
<evidence type="ECO:0000256" key="1">
    <source>
        <dbReference type="SAM" id="Phobius"/>
    </source>
</evidence>
<dbReference type="EMBL" id="KB743432">
    <property type="protein sequence ID" value="EOA98803.1"/>
    <property type="molecule type" value="Genomic_DNA"/>
</dbReference>
<keyword evidence="3" id="KW-1185">Reference proteome</keyword>
<evidence type="ECO:0000313" key="2">
    <source>
        <dbReference type="EMBL" id="EOA98803.1"/>
    </source>
</evidence>
<proteinExistence type="predicted"/>
<reference evidence="3" key="1">
    <citation type="journal article" date="2013" name="Nat. Genet.">
        <title>The duck genome and transcriptome provide insight into an avian influenza virus reservoir species.</title>
        <authorList>
            <person name="Huang Y."/>
            <person name="Li Y."/>
            <person name="Burt D.W."/>
            <person name="Chen H."/>
            <person name="Zhang Y."/>
            <person name="Qian W."/>
            <person name="Kim H."/>
            <person name="Gan S."/>
            <person name="Zhao Y."/>
            <person name="Li J."/>
            <person name="Yi K."/>
            <person name="Feng H."/>
            <person name="Zhu P."/>
            <person name="Li B."/>
            <person name="Liu Q."/>
            <person name="Fairley S."/>
            <person name="Magor K.E."/>
            <person name="Du Z."/>
            <person name="Hu X."/>
            <person name="Goodman L."/>
            <person name="Tafer H."/>
            <person name="Vignal A."/>
            <person name="Lee T."/>
            <person name="Kim K.W."/>
            <person name="Sheng Z."/>
            <person name="An Y."/>
            <person name="Searle S."/>
            <person name="Herrero J."/>
            <person name="Groenen M.A."/>
            <person name="Crooijmans R.P."/>
            <person name="Faraut T."/>
            <person name="Cai Q."/>
            <person name="Webster R.G."/>
            <person name="Aldridge J.R."/>
            <person name="Warren W.C."/>
            <person name="Bartschat S."/>
            <person name="Kehr S."/>
            <person name="Marz M."/>
            <person name="Stadler P.F."/>
            <person name="Smith J."/>
            <person name="Kraus R.H."/>
            <person name="Zhao Y."/>
            <person name="Ren L."/>
            <person name="Fei J."/>
            <person name="Morisson M."/>
            <person name="Kaiser P."/>
            <person name="Griffin D.K."/>
            <person name="Rao M."/>
            <person name="Pitel F."/>
            <person name="Wang J."/>
            <person name="Li N."/>
        </authorList>
    </citation>
    <scope>NUCLEOTIDE SEQUENCE [LARGE SCALE GENOMIC DNA]</scope>
</reference>
<sequence length="61" mass="7047">MAILVSLGIFAFFILAAVLVITILIWLRVRKHSKDETKPHNFLVAATHLKALPRKRKKQPW</sequence>
<keyword evidence="1" id="KW-0812">Transmembrane</keyword>
<dbReference type="Proteomes" id="UP000296049">
    <property type="component" value="Unassembled WGS sequence"/>
</dbReference>
<accession>R0KZP7</accession>
<keyword evidence="1" id="KW-1133">Transmembrane helix</keyword>
<protein>
    <submittedName>
        <fullName evidence="2">Uncharacterized protein</fullName>
    </submittedName>
</protein>
<dbReference type="AlphaFoldDB" id="R0KZP7"/>
<gene>
    <name evidence="2" type="ORF">Anapl_16443</name>
</gene>
<feature type="transmembrane region" description="Helical" evidence="1">
    <location>
        <begin position="6"/>
        <end position="27"/>
    </location>
</feature>
<evidence type="ECO:0000313" key="3">
    <source>
        <dbReference type="Proteomes" id="UP000296049"/>
    </source>
</evidence>